<dbReference type="PRINTS" id="PR00024">
    <property type="entry name" value="HOMEOBOX"/>
</dbReference>
<dbReference type="PROSITE" id="PS50071">
    <property type="entry name" value="HOMEOBOX_2"/>
    <property type="match status" value="1"/>
</dbReference>
<dbReference type="CDD" id="cd00086">
    <property type="entry name" value="homeodomain"/>
    <property type="match status" value="1"/>
</dbReference>
<gene>
    <name evidence="9" type="ORF">PACLA_8A028748</name>
</gene>
<dbReference type="GO" id="GO:0000981">
    <property type="term" value="F:DNA-binding transcription factor activity, RNA polymerase II-specific"/>
    <property type="evidence" value="ECO:0007669"/>
    <property type="project" value="InterPro"/>
</dbReference>
<dbReference type="InterPro" id="IPR001356">
    <property type="entry name" value="HD"/>
</dbReference>
<dbReference type="SMART" id="SM00389">
    <property type="entry name" value="HOX"/>
    <property type="match status" value="1"/>
</dbReference>
<comment type="subcellular location">
    <subcellularLocation>
        <location evidence="1 5 6">Nucleus</location>
    </subcellularLocation>
</comment>
<dbReference type="SUPFAM" id="SSF46689">
    <property type="entry name" value="Homeodomain-like"/>
    <property type="match status" value="1"/>
</dbReference>
<evidence type="ECO:0000256" key="1">
    <source>
        <dbReference type="ARBA" id="ARBA00004123"/>
    </source>
</evidence>
<evidence type="ECO:0000256" key="6">
    <source>
        <dbReference type="RuleBase" id="RU000682"/>
    </source>
</evidence>
<feature type="region of interest" description="Disordered" evidence="7">
    <location>
        <begin position="94"/>
        <end position="127"/>
    </location>
</feature>
<keyword evidence="2 5" id="KW-0238">DNA-binding</keyword>
<accession>A0A6S7I4W0</accession>
<evidence type="ECO:0000256" key="4">
    <source>
        <dbReference type="ARBA" id="ARBA00023242"/>
    </source>
</evidence>
<feature type="non-terminal residue" evidence="9">
    <location>
        <position position="127"/>
    </location>
</feature>
<dbReference type="Gene3D" id="1.10.10.60">
    <property type="entry name" value="Homeodomain-like"/>
    <property type="match status" value="1"/>
</dbReference>
<evidence type="ECO:0000256" key="7">
    <source>
        <dbReference type="SAM" id="MobiDB-lite"/>
    </source>
</evidence>
<evidence type="ECO:0000256" key="3">
    <source>
        <dbReference type="ARBA" id="ARBA00023155"/>
    </source>
</evidence>
<keyword evidence="3 5" id="KW-0371">Homeobox</keyword>
<feature type="non-terminal residue" evidence="9">
    <location>
        <position position="1"/>
    </location>
</feature>
<evidence type="ECO:0000256" key="5">
    <source>
        <dbReference type="PROSITE-ProRule" id="PRU00108"/>
    </source>
</evidence>
<dbReference type="PROSITE" id="PS00027">
    <property type="entry name" value="HOMEOBOX_1"/>
    <property type="match status" value="1"/>
</dbReference>
<dbReference type="InterPro" id="IPR017970">
    <property type="entry name" value="Homeobox_CS"/>
</dbReference>
<feature type="domain" description="Homeobox" evidence="8">
    <location>
        <begin position="38"/>
        <end position="98"/>
    </location>
</feature>
<evidence type="ECO:0000259" key="8">
    <source>
        <dbReference type="PROSITE" id="PS50071"/>
    </source>
</evidence>
<evidence type="ECO:0000313" key="10">
    <source>
        <dbReference type="Proteomes" id="UP001152795"/>
    </source>
</evidence>
<evidence type="ECO:0000256" key="2">
    <source>
        <dbReference type="ARBA" id="ARBA00023125"/>
    </source>
</evidence>
<keyword evidence="10" id="KW-1185">Reference proteome</keyword>
<feature type="compositionally biased region" description="Basic and acidic residues" evidence="7">
    <location>
        <begin position="100"/>
        <end position="121"/>
    </location>
</feature>
<dbReference type="InterPro" id="IPR000047">
    <property type="entry name" value="HTH_motif"/>
</dbReference>
<sequence length="127" mass="15356">TPVIRFSHQNFYDVDEIHLHTVAVPFAVPNVMARKGPTRYRRERTVFTQTQLRAFEKKFENQKYLTTQERYELARNLGLSALQVKTWFQNRRMKWKKTTKNSESEKSRSEKWIEGDWDQPRRQSSYA</sequence>
<feature type="DNA-binding region" description="Homeobox" evidence="5">
    <location>
        <begin position="40"/>
        <end position="99"/>
    </location>
</feature>
<evidence type="ECO:0000313" key="9">
    <source>
        <dbReference type="EMBL" id="CAB4010890.1"/>
    </source>
</evidence>
<reference evidence="9" key="1">
    <citation type="submission" date="2020-04" db="EMBL/GenBank/DDBJ databases">
        <authorList>
            <person name="Alioto T."/>
            <person name="Alioto T."/>
            <person name="Gomez Garrido J."/>
        </authorList>
    </citation>
    <scope>NUCLEOTIDE SEQUENCE</scope>
    <source>
        <strain evidence="9">A484AB</strain>
    </source>
</reference>
<name>A0A6S7I4W0_PARCT</name>
<dbReference type="GO" id="GO:0003677">
    <property type="term" value="F:DNA binding"/>
    <property type="evidence" value="ECO:0007669"/>
    <property type="project" value="UniProtKB-UniRule"/>
</dbReference>
<dbReference type="PANTHER" id="PTHR24333">
    <property type="entry name" value="HOMEO BOX HB9 LIKE A-RELATED"/>
    <property type="match status" value="1"/>
</dbReference>
<dbReference type="Pfam" id="PF00046">
    <property type="entry name" value="Homeodomain"/>
    <property type="match status" value="1"/>
</dbReference>
<dbReference type="Proteomes" id="UP001152795">
    <property type="component" value="Unassembled WGS sequence"/>
</dbReference>
<protein>
    <submittedName>
        <fullName evidence="9">Homeobox -like 1, partial</fullName>
    </submittedName>
</protein>
<dbReference type="InterPro" id="IPR050848">
    <property type="entry name" value="Homeobox_TF"/>
</dbReference>
<proteinExistence type="predicted"/>
<dbReference type="AlphaFoldDB" id="A0A6S7I4W0"/>
<organism evidence="9 10">
    <name type="scientific">Paramuricea clavata</name>
    <name type="common">Red gorgonian</name>
    <name type="synonym">Violescent sea-whip</name>
    <dbReference type="NCBI Taxonomy" id="317549"/>
    <lineage>
        <taxon>Eukaryota</taxon>
        <taxon>Metazoa</taxon>
        <taxon>Cnidaria</taxon>
        <taxon>Anthozoa</taxon>
        <taxon>Octocorallia</taxon>
        <taxon>Malacalcyonacea</taxon>
        <taxon>Plexauridae</taxon>
        <taxon>Paramuricea</taxon>
    </lineage>
</organism>
<comment type="caution">
    <text evidence="9">The sequence shown here is derived from an EMBL/GenBank/DDBJ whole genome shotgun (WGS) entry which is preliminary data.</text>
</comment>
<dbReference type="OrthoDB" id="5954982at2759"/>
<dbReference type="GO" id="GO:0005634">
    <property type="term" value="C:nucleus"/>
    <property type="evidence" value="ECO:0007669"/>
    <property type="project" value="UniProtKB-SubCell"/>
</dbReference>
<dbReference type="InterPro" id="IPR020479">
    <property type="entry name" value="HD_metazoa"/>
</dbReference>
<keyword evidence="4 5" id="KW-0539">Nucleus</keyword>
<dbReference type="PRINTS" id="PR00031">
    <property type="entry name" value="HTHREPRESSR"/>
</dbReference>
<dbReference type="InterPro" id="IPR009057">
    <property type="entry name" value="Homeodomain-like_sf"/>
</dbReference>
<dbReference type="EMBL" id="CACRXK020006945">
    <property type="protein sequence ID" value="CAB4010890.1"/>
    <property type="molecule type" value="Genomic_DNA"/>
</dbReference>